<protein>
    <submittedName>
        <fullName evidence="2">Uncharacterized protein</fullName>
    </submittedName>
</protein>
<reference evidence="2 3" key="1">
    <citation type="submission" date="2015-07" db="EMBL/GenBank/DDBJ databases">
        <title>The genome of Melipona quadrifasciata.</title>
        <authorList>
            <person name="Pan H."/>
            <person name="Kapheim K."/>
        </authorList>
    </citation>
    <scope>NUCLEOTIDE SEQUENCE [LARGE SCALE GENOMIC DNA]</scope>
    <source>
        <strain evidence="2">0111107301</strain>
        <tissue evidence="2">Whole body</tissue>
    </source>
</reference>
<accession>A0A0N0U3V9</accession>
<keyword evidence="3" id="KW-1185">Reference proteome</keyword>
<evidence type="ECO:0000313" key="2">
    <source>
        <dbReference type="EMBL" id="KOX70708.1"/>
    </source>
</evidence>
<dbReference type="OrthoDB" id="5970528at2759"/>
<dbReference type="AlphaFoldDB" id="A0A0N0U3V9"/>
<dbReference type="EMBL" id="KQ435851">
    <property type="protein sequence ID" value="KOX70708.1"/>
    <property type="molecule type" value="Genomic_DNA"/>
</dbReference>
<proteinExistence type="predicted"/>
<organism evidence="2 3">
    <name type="scientific">Melipona quadrifasciata</name>
    <dbReference type="NCBI Taxonomy" id="166423"/>
    <lineage>
        <taxon>Eukaryota</taxon>
        <taxon>Metazoa</taxon>
        <taxon>Ecdysozoa</taxon>
        <taxon>Arthropoda</taxon>
        <taxon>Hexapoda</taxon>
        <taxon>Insecta</taxon>
        <taxon>Pterygota</taxon>
        <taxon>Neoptera</taxon>
        <taxon>Endopterygota</taxon>
        <taxon>Hymenoptera</taxon>
        <taxon>Apocrita</taxon>
        <taxon>Aculeata</taxon>
        <taxon>Apoidea</taxon>
        <taxon>Anthophila</taxon>
        <taxon>Apidae</taxon>
        <taxon>Melipona</taxon>
    </lineage>
</organism>
<evidence type="ECO:0000256" key="1">
    <source>
        <dbReference type="SAM" id="MobiDB-lite"/>
    </source>
</evidence>
<gene>
    <name evidence="2" type="ORF">WN51_02132</name>
</gene>
<dbReference type="Proteomes" id="UP000053105">
    <property type="component" value="Unassembled WGS sequence"/>
</dbReference>
<feature type="region of interest" description="Disordered" evidence="1">
    <location>
        <begin position="151"/>
        <end position="190"/>
    </location>
</feature>
<evidence type="ECO:0000313" key="3">
    <source>
        <dbReference type="Proteomes" id="UP000053105"/>
    </source>
</evidence>
<sequence>MTSCNPLVAHFMISGRDYLNYFQNLVNILSWSVSLSFLKTKSPSSDVDSINVWKIPEVFPDLKKLANAFNSFGHPYLQFICLFRPSSVARWYIKREKGQREELRGRVKLQEVPRAVLKEQYQGDVEVDEVDLMHQFEEGFDRADFRAEFSPSPNLEGPQSQPRDNVSRNFPTVSSSPPRARTNNDGDYSLNRASPRLLASQSWLITLAKKEKIQKLKILIERTNGRIRIISISTIIPILLRRSYAKQNWMQFKHQ</sequence>
<name>A0A0N0U3V9_9HYME</name>
<feature type="compositionally biased region" description="Polar residues" evidence="1">
    <location>
        <begin position="151"/>
        <end position="186"/>
    </location>
</feature>